<dbReference type="RefSeq" id="XP_022457100.1">
    <property type="nucleotide sequence ID" value="XM_022605653.1"/>
</dbReference>
<dbReference type="HOGENOM" id="CLU_027661_0_0_1"/>
<dbReference type="GO" id="GO:0051787">
    <property type="term" value="F:misfolded protein binding"/>
    <property type="evidence" value="ECO:0007669"/>
    <property type="project" value="TreeGrafter"/>
</dbReference>
<keyword evidence="8" id="KW-1185">Reference proteome</keyword>
<dbReference type="OrthoDB" id="1726119at2759"/>
<feature type="domain" description="J" evidence="6">
    <location>
        <begin position="526"/>
        <end position="595"/>
    </location>
</feature>
<dbReference type="SMART" id="SM00271">
    <property type="entry name" value="DnaJ"/>
    <property type="match status" value="1"/>
</dbReference>
<dbReference type="EMBL" id="HG793125">
    <property type="protein sequence ID" value="CDK25086.1"/>
    <property type="molecule type" value="Genomic_DNA"/>
</dbReference>
<dbReference type="InterPro" id="IPR001623">
    <property type="entry name" value="DnaJ_domain"/>
</dbReference>
<dbReference type="GO" id="GO:0051087">
    <property type="term" value="F:protein-folding chaperone binding"/>
    <property type="evidence" value="ECO:0007669"/>
    <property type="project" value="TreeGrafter"/>
</dbReference>
<dbReference type="SUPFAM" id="SSF48452">
    <property type="entry name" value="TPR-like"/>
    <property type="match status" value="1"/>
</dbReference>
<reference evidence="7" key="2">
    <citation type="submission" date="2014-02" db="EMBL/GenBank/DDBJ databases">
        <title>Complete DNA sequence of /Kuraishia capsulata/ illustrates novel genomic features among budding yeasts (/Saccharomycotina/).</title>
        <authorList>
            <person name="Morales L."/>
            <person name="Noel B."/>
            <person name="Porcel B."/>
            <person name="Marcet-Houben M."/>
            <person name="Hullo M-F."/>
            <person name="Sacerdot C."/>
            <person name="Tekaia F."/>
            <person name="Leh-Louis V."/>
            <person name="Despons L."/>
            <person name="Khanna V."/>
            <person name="Aury J-M."/>
            <person name="Barbe V."/>
            <person name="Couloux A."/>
            <person name="Labadie K."/>
            <person name="Pelletier E."/>
            <person name="Souciet J-L."/>
            <person name="Boekhout T."/>
            <person name="Gabaldon T."/>
            <person name="Wincker P."/>
            <person name="Dujon B."/>
        </authorList>
    </citation>
    <scope>NUCLEOTIDE SEQUENCE</scope>
    <source>
        <strain evidence="7">CBS 1993</strain>
    </source>
</reference>
<feature type="region of interest" description="Disordered" evidence="4">
    <location>
        <begin position="630"/>
        <end position="655"/>
    </location>
</feature>
<keyword evidence="2 5" id="KW-0732">Signal</keyword>
<dbReference type="InterPro" id="IPR011990">
    <property type="entry name" value="TPR-like_helical_dom_sf"/>
</dbReference>
<dbReference type="GO" id="GO:0034975">
    <property type="term" value="P:protein folding in endoplasmic reticulum"/>
    <property type="evidence" value="ECO:0007669"/>
    <property type="project" value="TreeGrafter"/>
</dbReference>
<name>W6MGU3_9ASCO</name>
<sequence>MKQIMDIRQVLTLVLVFVASACRGSVVEEITRVDSKLSALGPTMEVLQEYSALVPELQKLSDTDPGSRLHLARVYYKKGLVEFSLSQDNLAVQDFESCLAYDASFKPCQQELNKLNLKLGRLTELETYISSKEGERDSQLQELEDQYTELKNMCSLIESSVIDKDYDQCVDLTTKALEISSSFPAIRYLRSHCLSSSKNYSPDKLTMLVGDYSDLLKNSHYSLNLPSHTTSILPRLEEFTKEKSPEQRLGNFIRLFQLQAFVTSNSPQPQKILQKCLRVDNDYHPCAAYSKLYSKLARFRELFAKASLYYSHVYFKSQDENLHQDEETFRVDEFEPTEEEWQELHRILFQDKVKFTPNMLKGMMLDKAPGNYHDLLELLGKRADATFNLPEEHNSFLLDLRRISIESTPNHKEAAKRCKKLRDPNTFLPCQIANIDKALLGKSYAKAEELLNQFDSRVKKTQLWKSRYDVLDKEFLAAKRQDQKRRDQEHERQRFKQQQQHQRQQQQRYQQYQQQQQQQASKPKNDYYKILDIAKDADEATVKRAYRNKVKQHHPDKVKGTNQSQEEMEAKMALINSAYEVLSDKEKREQYDRGHDVNDPESRAQQPPPNAQFFHQGQNFGFGGQQFGFGGQNGFFQGSQGNQHFKFRKMKKGGR</sequence>
<dbReference type="PANTHER" id="PTHR44140">
    <property type="entry name" value="LD25575P"/>
    <property type="match status" value="1"/>
</dbReference>
<accession>W6MGU3</accession>
<dbReference type="STRING" id="1382522.W6MGU3"/>
<evidence type="ECO:0000256" key="5">
    <source>
        <dbReference type="SAM" id="SignalP"/>
    </source>
</evidence>
<feature type="compositionally biased region" description="Low complexity" evidence="4">
    <location>
        <begin position="634"/>
        <end position="644"/>
    </location>
</feature>
<evidence type="ECO:0000256" key="4">
    <source>
        <dbReference type="SAM" id="MobiDB-lite"/>
    </source>
</evidence>
<gene>
    <name evidence="7" type="ORF">KUCA_T00001053001</name>
</gene>
<evidence type="ECO:0000256" key="1">
    <source>
        <dbReference type="ARBA" id="ARBA00004240"/>
    </source>
</evidence>
<evidence type="ECO:0000313" key="8">
    <source>
        <dbReference type="Proteomes" id="UP000019384"/>
    </source>
</evidence>
<dbReference type="GeneID" id="34518488"/>
<dbReference type="InterPro" id="IPR051727">
    <property type="entry name" value="DnaJ_C3_Co-chaperones"/>
</dbReference>
<dbReference type="Gene3D" id="1.10.287.110">
    <property type="entry name" value="DnaJ domain"/>
    <property type="match status" value="1"/>
</dbReference>
<feature type="compositionally biased region" description="Basic residues" evidence="4">
    <location>
        <begin position="645"/>
        <end position="655"/>
    </location>
</feature>
<dbReference type="InterPro" id="IPR036869">
    <property type="entry name" value="J_dom_sf"/>
</dbReference>
<evidence type="ECO:0000259" key="6">
    <source>
        <dbReference type="PROSITE" id="PS50076"/>
    </source>
</evidence>
<dbReference type="Proteomes" id="UP000019384">
    <property type="component" value="Unassembled WGS sequence"/>
</dbReference>
<feature type="compositionally biased region" description="Basic and acidic residues" evidence="4">
    <location>
        <begin position="588"/>
        <end position="602"/>
    </location>
</feature>
<dbReference type="Pfam" id="PF00226">
    <property type="entry name" value="DnaJ"/>
    <property type="match status" value="1"/>
</dbReference>
<dbReference type="CDD" id="cd06257">
    <property type="entry name" value="DnaJ"/>
    <property type="match status" value="1"/>
</dbReference>
<organism evidence="7 8">
    <name type="scientific">Kuraishia capsulata CBS 1993</name>
    <dbReference type="NCBI Taxonomy" id="1382522"/>
    <lineage>
        <taxon>Eukaryota</taxon>
        <taxon>Fungi</taxon>
        <taxon>Dikarya</taxon>
        <taxon>Ascomycota</taxon>
        <taxon>Saccharomycotina</taxon>
        <taxon>Pichiomycetes</taxon>
        <taxon>Pichiales</taxon>
        <taxon>Pichiaceae</taxon>
        <taxon>Kuraishia</taxon>
    </lineage>
</organism>
<evidence type="ECO:0000313" key="7">
    <source>
        <dbReference type="EMBL" id="CDK25086.1"/>
    </source>
</evidence>
<protein>
    <recommendedName>
        <fullName evidence="6">J domain-containing protein</fullName>
    </recommendedName>
</protein>
<dbReference type="PANTHER" id="PTHR44140:SF2">
    <property type="entry name" value="LD25575P"/>
    <property type="match status" value="1"/>
</dbReference>
<dbReference type="GO" id="GO:0005783">
    <property type="term" value="C:endoplasmic reticulum"/>
    <property type="evidence" value="ECO:0007669"/>
    <property type="project" value="UniProtKB-SubCell"/>
</dbReference>
<dbReference type="Gene3D" id="1.25.40.10">
    <property type="entry name" value="Tetratricopeptide repeat domain"/>
    <property type="match status" value="1"/>
</dbReference>
<dbReference type="SUPFAM" id="SSF46565">
    <property type="entry name" value="Chaperone J-domain"/>
    <property type="match status" value="1"/>
</dbReference>
<feature type="chain" id="PRO_5004878630" description="J domain-containing protein" evidence="5">
    <location>
        <begin position="25"/>
        <end position="655"/>
    </location>
</feature>
<feature type="signal peptide" evidence="5">
    <location>
        <begin position="1"/>
        <end position="24"/>
    </location>
</feature>
<evidence type="ECO:0000256" key="3">
    <source>
        <dbReference type="ARBA" id="ARBA00022824"/>
    </source>
</evidence>
<dbReference type="PROSITE" id="PS51257">
    <property type="entry name" value="PROKAR_LIPOPROTEIN"/>
    <property type="match status" value="1"/>
</dbReference>
<feature type="region of interest" description="Disordered" evidence="4">
    <location>
        <begin position="480"/>
        <end position="527"/>
    </location>
</feature>
<evidence type="ECO:0000256" key="2">
    <source>
        <dbReference type="ARBA" id="ARBA00022729"/>
    </source>
</evidence>
<dbReference type="AlphaFoldDB" id="W6MGU3"/>
<keyword evidence="3" id="KW-0256">Endoplasmic reticulum</keyword>
<dbReference type="PROSITE" id="PS50076">
    <property type="entry name" value="DNAJ_2"/>
    <property type="match status" value="1"/>
</dbReference>
<proteinExistence type="predicted"/>
<feature type="compositionally biased region" description="Low complexity" evidence="4">
    <location>
        <begin position="496"/>
        <end position="519"/>
    </location>
</feature>
<feature type="region of interest" description="Disordered" evidence="4">
    <location>
        <begin position="588"/>
        <end position="611"/>
    </location>
</feature>
<dbReference type="PRINTS" id="PR00625">
    <property type="entry name" value="JDOMAIN"/>
</dbReference>
<reference evidence="7" key="1">
    <citation type="submission" date="2013-12" db="EMBL/GenBank/DDBJ databases">
        <authorList>
            <person name="Genoscope - CEA"/>
        </authorList>
    </citation>
    <scope>NUCLEOTIDE SEQUENCE</scope>
    <source>
        <strain evidence="7">CBS 1993</strain>
    </source>
</reference>
<comment type="subcellular location">
    <subcellularLocation>
        <location evidence="1">Endoplasmic reticulum</location>
    </subcellularLocation>
</comment>
<feature type="compositionally biased region" description="Basic and acidic residues" evidence="4">
    <location>
        <begin position="480"/>
        <end position="494"/>
    </location>
</feature>